<gene>
    <name evidence="1" type="ORF">NCS57_00175500</name>
</gene>
<name>A0ACC0RHD6_9HYPO</name>
<evidence type="ECO:0000313" key="1">
    <source>
        <dbReference type="EMBL" id="KAI8685075.1"/>
    </source>
</evidence>
<sequence length="520" mass="58198">MRVQRPEEEARAKAKGFIDYREQRRWRAGTTFNNYLISIYAAGYGARHWLLTTIVGTARKESTAGKVHRTLASTLEALAQSPESIIEECIEMSMPLRFPPVPVIQQETLEQRSHLLLPASRNLFEAIPDTNKISSSQGGLMRDFSLLAITFAGVCCRMPHNWSPTLREALITAFLEAARGMMACYEDWDVGHANSTSLVILTFQSSVLHHLGKTRASWLVMGQAIRLAIDMRVYDEASYQNLDPLESKLRRNIYGLLYVSDMSASILNNKPLSFHEICLDETYTPVELYSDFNLFPAGNSLFEPLYEQQLHQGFYLCHGLWKSATNILLDMKLLSQTLNTSGFQLCSQDPSQQRIMQAYMSFCGILDSLPAWLRDPGTHLVADEAATAFQQRTFWYQRADIVVTFHCLRLVLLQRAAQKGLCALLGLTDDLDMLALRKIEIASDLASATTGIPFEALQANGEPLVEKLRQVGVSLLEIAHQNENTAISGRAQSLLSTIIDIIARLDSRVSDELSAYPGLA</sequence>
<protein>
    <submittedName>
        <fullName evidence="1">Zn(2)-C6 fungal-type domain-containing protein</fullName>
    </submittedName>
</protein>
<keyword evidence="2" id="KW-1185">Reference proteome</keyword>
<dbReference type="Proteomes" id="UP001065298">
    <property type="component" value="Chromosome 1"/>
</dbReference>
<evidence type="ECO:0000313" key="2">
    <source>
        <dbReference type="Proteomes" id="UP001065298"/>
    </source>
</evidence>
<reference evidence="1" key="1">
    <citation type="submission" date="2022-06" db="EMBL/GenBank/DDBJ databases">
        <title>Fusarium solani species complex genomes reveal bases of compartmentalisation and animal pathogenesis.</title>
        <authorList>
            <person name="Tsai I.J."/>
        </authorList>
    </citation>
    <scope>NUCLEOTIDE SEQUENCE</scope>
    <source>
        <strain evidence="1">Fu6.1</strain>
    </source>
</reference>
<proteinExistence type="predicted"/>
<comment type="caution">
    <text evidence="1">The sequence shown here is derived from an EMBL/GenBank/DDBJ whole genome shotgun (WGS) entry which is preliminary data.</text>
</comment>
<organism evidence="1 2">
    <name type="scientific">Fusarium keratoplasticum</name>
    <dbReference type="NCBI Taxonomy" id="1328300"/>
    <lineage>
        <taxon>Eukaryota</taxon>
        <taxon>Fungi</taxon>
        <taxon>Dikarya</taxon>
        <taxon>Ascomycota</taxon>
        <taxon>Pezizomycotina</taxon>
        <taxon>Sordariomycetes</taxon>
        <taxon>Hypocreomycetidae</taxon>
        <taxon>Hypocreales</taxon>
        <taxon>Nectriaceae</taxon>
        <taxon>Fusarium</taxon>
        <taxon>Fusarium solani species complex</taxon>
    </lineage>
</organism>
<dbReference type="EMBL" id="CM046503">
    <property type="protein sequence ID" value="KAI8685075.1"/>
    <property type="molecule type" value="Genomic_DNA"/>
</dbReference>
<accession>A0ACC0RHD6</accession>